<evidence type="ECO:0000313" key="3">
    <source>
        <dbReference type="EMBL" id="JAC67840.1"/>
    </source>
</evidence>
<gene>
    <name evidence="3" type="ORF">TSPGSL018_10121</name>
</gene>
<keyword evidence="2" id="KW-1133">Transmembrane helix</keyword>
<proteinExistence type="predicted"/>
<name>A0A061RAY4_9CHLO</name>
<feature type="region of interest" description="Disordered" evidence="1">
    <location>
        <begin position="52"/>
        <end position="71"/>
    </location>
</feature>
<protein>
    <submittedName>
        <fullName evidence="3">Uncharacterized protein</fullName>
    </submittedName>
</protein>
<evidence type="ECO:0000256" key="1">
    <source>
        <dbReference type="SAM" id="MobiDB-lite"/>
    </source>
</evidence>
<dbReference type="AlphaFoldDB" id="A0A061RAY4"/>
<feature type="transmembrane region" description="Helical" evidence="2">
    <location>
        <begin position="91"/>
        <end position="112"/>
    </location>
</feature>
<organism evidence="3">
    <name type="scientific">Tetraselmis sp. GSL018</name>
    <dbReference type="NCBI Taxonomy" id="582737"/>
    <lineage>
        <taxon>Eukaryota</taxon>
        <taxon>Viridiplantae</taxon>
        <taxon>Chlorophyta</taxon>
        <taxon>core chlorophytes</taxon>
        <taxon>Chlorodendrophyceae</taxon>
        <taxon>Chlorodendrales</taxon>
        <taxon>Chlorodendraceae</taxon>
        <taxon>Tetraselmis</taxon>
    </lineage>
</organism>
<dbReference type="EMBL" id="GBEZ01018610">
    <property type="protein sequence ID" value="JAC67840.1"/>
    <property type="molecule type" value="Transcribed_RNA"/>
</dbReference>
<keyword evidence="2" id="KW-0812">Transmembrane</keyword>
<keyword evidence="2" id="KW-0472">Membrane</keyword>
<evidence type="ECO:0000256" key="2">
    <source>
        <dbReference type="SAM" id="Phobius"/>
    </source>
</evidence>
<accession>A0A061RAY4</accession>
<feature type="non-terminal residue" evidence="3">
    <location>
        <position position="122"/>
    </location>
</feature>
<feature type="non-terminal residue" evidence="3">
    <location>
        <position position="1"/>
    </location>
</feature>
<sequence>TSSNMAALTSVVARSFAPSAAFHHRNCYSRVGGLRIVPREDTFSSQFSARPCPTGKGCNKTSIKRRAKPEDIQDPDVVESSLLESETFSTALKVGFVALLVGTVVGLLYLATPVVNTTLEAF</sequence>
<reference evidence="3" key="1">
    <citation type="submission" date="2014-05" db="EMBL/GenBank/DDBJ databases">
        <title>The transcriptome of the halophilic microalga Tetraselmis sp. GSL018 isolated from the Great Salt Lake, Utah.</title>
        <authorList>
            <person name="Jinkerson R.E."/>
            <person name="D'Adamo S."/>
            <person name="Posewitz M.C."/>
        </authorList>
    </citation>
    <scope>NUCLEOTIDE SEQUENCE</scope>
    <source>
        <strain evidence="3">GSL018</strain>
    </source>
</reference>